<evidence type="ECO:0000313" key="2">
    <source>
        <dbReference type="EMBL" id="RMB89658.1"/>
    </source>
</evidence>
<reference evidence="2 3" key="1">
    <citation type="submission" date="2018-07" db="EMBL/GenBank/DDBJ databases">
        <title>A high quality draft genome assembly of the barn swallow (H. rustica rustica).</title>
        <authorList>
            <person name="Formenti G."/>
            <person name="Chiara M."/>
            <person name="Poveda L."/>
            <person name="Francoijs K.-J."/>
            <person name="Bonisoli-Alquati A."/>
            <person name="Canova L."/>
            <person name="Gianfranceschi L."/>
            <person name="Horner D.S."/>
            <person name="Saino N."/>
        </authorList>
    </citation>
    <scope>NUCLEOTIDE SEQUENCE [LARGE SCALE GENOMIC DNA]</scope>
    <source>
        <strain evidence="2">Chelidonia</strain>
        <tissue evidence="2">Blood</tissue>
    </source>
</reference>
<protein>
    <submittedName>
        <fullName evidence="2">Uncharacterized protein</fullName>
    </submittedName>
</protein>
<evidence type="ECO:0000256" key="1">
    <source>
        <dbReference type="SAM" id="MobiDB-lite"/>
    </source>
</evidence>
<evidence type="ECO:0000313" key="3">
    <source>
        <dbReference type="Proteomes" id="UP000269221"/>
    </source>
</evidence>
<dbReference type="STRING" id="333673.A0A3M0IMI9"/>
<dbReference type="EMBL" id="QRBI01000272">
    <property type="protein sequence ID" value="RMB89658.1"/>
    <property type="molecule type" value="Genomic_DNA"/>
</dbReference>
<name>A0A3M0IMI9_HIRRU</name>
<dbReference type="AlphaFoldDB" id="A0A3M0IMI9"/>
<gene>
    <name evidence="2" type="ORF">DUI87_33952</name>
</gene>
<accession>A0A3M0IMI9</accession>
<sequence>MPGIHLDVWGTTWLCEKAREGSRLPPEVRLVCKLASKAKPALQNSSVPFGLAQKHLLFDCLSEVVRPGFGQPRPPWFPSRSQLSCSRIRRQKGHMRAAIVDACGQQAVEKLQEAAEQQPGDSPPRVHQMALSAPPPPAAAPVSPVRQVALQQVACLEVSLRAELGRRYLLKEEKSSKTCDSSIRQQRAPSTREEISFQEPWLLTVRLSSSAVLVRQNLSVVL</sequence>
<comment type="caution">
    <text evidence="2">The sequence shown here is derived from an EMBL/GenBank/DDBJ whole genome shotgun (WGS) entry which is preliminary data.</text>
</comment>
<proteinExistence type="predicted"/>
<organism evidence="2 3">
    <name type="scientific">Hirundo rustica rustica</name>
    <dbReference type="NCBI Taxonomy" id="333673"/>
    <lineage>
        <taxon>Eukaryota</taxon>
        <taxon>Metazoa</taxon>
        <taxon>Chordata</taxon>
        <taxon>Craniata</taxon>
        <taxon>Vertebrata</taxon>
        <taxon>Euteleostomi</taxon>
        <taxon>Archelosauria</taxon>
        <taxon>Archosauria</taxon>
        <taxon>Dinosauria</taxon>
        <taxon>Saurischia</taxon>
        <taxon>Theropoda</taxon>
        <taxon>Coelurosauria</taxon>
        <taxon>Aves</taxon>
        <taxon>Neognathae</taxon>
        <taxon>Neoaves</taxon>
        <taxon>Telluraves</taxon>
        <taxon>Australaves</taxon>
        <taxon>Passeriformes</taxon>
        <taxon>Sylvioidea</taxon>
        <taxon>Hirundinidae</taxon>
        <taxon>Hirundo</taxon>
    </lineage>
</organism>
<feature type="region of interest" description="Disordered" evidence="1">
    <location>
        <begin position="111"/>
        <end position="138"/>
    </location>
</feature>
<dbReference type="Proteomes" id="UP000269221">
    <property type="component" value="Unassembled WGS sequence"/>
</dbReference>
<keyword evidence="3" id="KW-1185">Reference proteome</keyword>